<dbReference type="InterPro" id="IPR012429">
    <property type="entry name" value="HGSNAT_cat"/>
</dbReference>
<organism evidence="3 4">
    <name type="scientific">Dreissena polymorpha</name>
    <name type="common">Zebra mussel</name>
    <name type="synonym">Mytilus polymorpha</name>
    <dbReference type="NCBI Taxonomy" id="45954"/>
    <lineage>
        <taxon>Eukaryota</taxon>
        <taxon>Metazoa</taxon>
        <taxon>Spiralia</taxon>
        <taxon>Lophotrochozoa</taxon>
        <taxon>Mollusca</taxon>
        <taxon>Bivalvia</taxon>
        <taxon>Autobranchia</taxon>
        <taxon>Heteroconchia</taxon>
        <taxon>Euheterodonta</taxon>
        <taxon>Imparidentia</taxon>
        <taxon>Neoheterodontei</taxon>
        <taxon>Myida</taxon>
        <taxon>Dreissenoidea</taxon>
        <taxon>Dreissenidae</taxon>
        <taxon>Dreissena</taxon>
    </lineage>
</organism>
<protein>
    <recommendedName>
        <fullName evidence="2">Heparan-alpha-glucosaminide N-acetyltransferase catalytic domain-containing protein</fullName>
    </recommendedName>
</protein>
<gene>
    <name evidence="3" type="ORF">DPMN_062528</name>
</gene>
<sequence length="135" mass="15425">MEMKPTESTVREEIPPDTYSKRQRLHSLDTFRGLSLLMMIFINYGGGGYWFFDHPPWNGITIADLVFPWFVFIMGVSMNFSFRSMLKRRKSRAAILWKVVRRSALLFAFGIVLNTKWGRSGGPPEAAHPRGASAP</sequence>
<reference evidence="3" key="1">
    <citation type="journal article" date="2019" name="bioRxiv">
        <title>The Genome of the Zebra Mussel, Dreissena polymorpha: A Resource for Invasive Species Research.</title>
        <authorList>
            <person name="McCartney M.A."/>
            <person name="Auch B."/>
            <person name="Kono T."/>
            <person name="Mallez S."/>
            <person name="Zhang Y."/>
            <person name="Obille A."/>
            <person name="Becker A."/>
            <person name="Abrahante J.E."/>
            <person name="Garbe J."/>
            <person name="Badalamenti J.P."/>
            <person name="Herman A."/>
            <person name="Mangelson H."/>
            <person name="Liachko I."/>
            <person name="Sullivan S."/>
            <person name="Sone E.D."/>
            <person name="Koren S."/>
            <person name="Silverstein K.A.T."/>
            <person name="Beckman K.B."/>
            <person name="Gohl D.M."/>
        </authorList>
    </citation>
    <scope>NUCLEOTIDE SEQUENCE</scope>
    <source>
        <strain evidence="3">Duluth1</strain>
        <tissue evidence="3">Whole animal</tissue>
    </source>
</reference>
<keyword evidence="1" id="KW-0812">Transmembrane</keyword>
<feature type="domain" description="Heparan-alpha-glucosaminide N-acetyltransferase catalytic" evidence="2">
    <location>
        <begin position="24"/>
        <end position="114"/>
    </location>
</feature>
<dbReference type="Pfam" id="PF07786">
    <property type="entry name" value="HGSNAT_cat"/>
    <property type="match status" value="1"/>
</dbReference>
<dbReference type="PANTHER" id="PTHR31061">
    <property type="entry name" value="LD22376P"/>
    <property type="match status" value="1"/>
</dbReference>
<dbReference type="AlphaFoldDB" id="A0A9D4HJD5"/>
<evidence type="ECO:0000313" key="4">
    <source>
        <dbReference type="Proteomes" id="UP000828390"/>
    </source>
</evidence>
<comment type="caution">
    <text evidence="3">The sequence shown here is derived from an EMBL/GenBank/DDBJ whole genome shotgun (WGS) entry which is preliminary data.</text>
</comment>
<keyword evidence="4" id="KW-1185">Reference proteome</keyword>
<keyword evidence="1" id="KW-0472">Membrane</keyword>
<dbReference type="Proteomes" id="UP000828390">
    <property type="component" value="Unassembled WGS sequence"/>
</dbReference>
<evidence type="ECO:0000313" key="3">
    <source>
        <dbReference type="EMBL" id="KAH3719674.1"/>
    </source>
</evidence>
<name>A0A9D4HJD5_DREPO</name>
<keyword evidence="1" id="KW-1133">Transmembrane helix</keyword>
<proteinExistence type="predicted"/>
<evidence type="ECO:0000256" key="1">
    <source>
        <dbReference type="SAM" id="Phobius"/>
    </source>
</evidence>
<feature type="transmembrane region" description="Helical" evidence="1">
    <location>
        <begin position="58"/>
        <end position="82"/>
    </location>
</feature>
<dbReference type="PANTHER" id="PTHR31061:SF24">
    <property type="entry name" value="LD22376P"/>
    <property type="match status" value="1"/>
</dbReference>
<accession>A0A9D4HJD5</accession>
<reference evidence="3" key="2">
    <citation type="submission" date="2020-11" db="EMBL/GenBank/DDBJ databases">
        <authorList>
            <person name="McCartney M.A."/>
            <person name="Auch B."/>
            <person name="Kono T."/>
            <person name="Mallez S."/>
            <person name="Becker A."/>
            <person name="Gohl D.M."/>
            <person name="Silverstein K.A.T."/>
            <person name="Koren S."/>
            <person name="Bechman K.B."/>
            <person name="Herman A."/>
            <person name="Abrahante J.E."/>
            <person name="Garbe J."/>
        </authorList>
    </citation>
    <scope>NUCLEOTIDE SEQUENCE</scope>
    <source>
        <strain evidence="3">Duluth1</strain>
        <tissue evidence="3">Whole animal</tissue>
    </source>
</reference>
<evidence type="ECO:0000259" key="2">
    <source>
        <dbReference type="Pfam" id="PF07786"/>
    </source>
</evidence>
<feature type="transmembrane region" description="Helical" evidence="1">
    <location>
        <begin position="31"/>
        <end position="52"/>
    </location>
</feature>
<dbReference type="EMBL" id="JAIWYP010000013">
    <property type="protein sequence ID" value="KAH3719674.1"/>
    <property type="molecule type" value="Genomic_DNA"/>
</dbReference>